<evidence type="ECO:0000313" key="1">
    <source>
        <dbReference type="EMBL" id="WNB18688.1"/>
    </source>
</evidence>
<dbReference type="Proteomes" id="UP001232019">
    <property type="component" value="Chromosome"/>
</dbReference>
<dbReference type="RefSeq" id="WP_322348214.1">
    <property type="nucleotide sequence ID" value="NZ_CP129968.2"/>
</dbReference>
<reference evidence="1" key="1">
    <citation type="submission" date="2023-08" db="EMBL/GenBank/DDBJ databases">
        <title>Comparative genomics and taxonomic characterization of three novel marine species of genus Marivirga.</title>
        <authorList>
            <person name="Muhammad N."/>
            <person name="Kim S.-G."/>
        </authorList>
    </citation>
    <scope>NUCLEOTIDE SEQUENCE</scope>
    <source>
        <strain evidence="1">BKB1-2</strain>
    </source>
</reference>
<gene>
    <name evidence="1" type="ORF">QYS47_30985</name>
</gene>
<proteinExistence type="predicted"/>
<name>A0AA51ZXS5_9BACT</name>
<dbReference type="EMBL" id="CP129968">
    <property type="protein sequence ID" value="WNB18688.1"/>
    <property type="molecule type" value="Genomic_DNA"/>
</dbReference>
<accession>A0AA51ZXS5</accession>
<organism evidence="1">
    <name type="scientific">Marivirga arenosa</name>
    <dbReference type="NCBI Taxonomy" id="3059076"/>
    <lineage>
        <taxon>Bacteria</taxon>
        <taxon>Pseudomonadati</taxon>
        <taxon>Bacteroidota</taxon>
        <taxon>Cytophagia</taxon>
        <taxon>Cytophagales</taxon>
        <taxon>Marivirgaceae</taxon>
        <taxon>Marivirga</taxon>
    </lineage>
</organism>
<dbReference type="Gene3D" id="2.180.10.10">
    <property type="entry name" value="RHS repeat-associated core"/>
    <property type="match status" value="1"/>
</dbReference>
<sequence>MKKNLIIGVLSLCWFNCFSQSEPTQNYEQVLKNEKLKSIKTMYYRSEDTTQSEGRVLFKKEFDEEGKLTEKYVYTFWDVVSYDHTTTYKYGSKGYLIEKTKIQKILNLGKRDAGYIDALGDDPINEKSFYTYDESNRLIKEVNYTFGKEGFDENDTPSNSIEYTYNQKGDLIKEIGKTPNGRVIYLNYEATYEYDKNENKIKETKIFTTSPTESHRTTIYSYNNKGKLIEEKTEDSGVPRNNKHLKYEYGSNERLSKVLRFSQNDNSWKVTKTLSYDENGNPKLGDEETTFTFYENGLIKGELWKSSRSDETVNFITTYEFY</sequence>
<protein>
    <submittedName>
        <fullName evidence="1">Uncharacterized protein</fullName>
    </submittedName>
</protein>
<dbReference type="AlphaFoldDB" id="A0AA51ZXS5"/>
<dbReference type="KEGG" id="marp:QYS47_30985"/>